<dbReference type="KEGG" id="cyn:Cyan7425_1426"/>
<feature type="transmembrane region" description="Helical" evidence="12">
    <location>
        <begin position="52"/>
        <end position="73"/>
    </location>
</feature>
<dbReference type="CDD" id="cd18773">
    <property type="entry name" value="PDC1_HK_sensor"/>
    <property type="match status" value="1"/>
</dbReference>
<dbReference type="GO" id="GO:0007165">
    <property type="term" value="P:signal transduction"/>
    <property type="evidence" value="ECO:0007669"/>
    <property type="project" value="UniProtKB-KW"/>
</dbReference>
<dbReference type="SUPFAM" id="SSF103190">
    <property type="entry name" value="Sensory domain-like"/>
    <property type="match status" value="1"/>
</dbReference>
<dbReference type="InterPro" id="IPR029151">
    <property type="entry name" value="Sensor-like_sf"/>
</dbReference>
<evidence type="ECO:0000259" key="13">
    <source>
        <dbReference type="PROSITE" id="PS50111"/>
    </source>
</evidence>
<gene>
    <name evidence="15" type="ordered locus">Cyan7425_1426</name>
</gene>
<keyword evidence="6 12" id="KW-0472">Membrane</keyword>
<evidence type="ECO:0000313" key="15">
    <source>
        <dbReference type="EMBL" id="ACL43799.1"/>
    </source>
</evidence>
<feature type="domain" description="HAMP" evidence="14">
    <location>
        <begin position="355"/>
        <end position="407"/>
    </location>
</feature>
<reference evidence="15" key="1">
    <citation type="submission" date="2009-01" db="EMBL/GenBank/DDBJ databases">
        <title>Complete sequence of chromosome Cyanothece sp. PCC 7425.</title>
        <authorList>
            <consortium name="US DOE Joint Genome Institute"/>
            <person name="Lucas S."/>
            <person name="Copeland A."/>
            <person name="Lapidus A."/>
            <person name="Glavina del Rio T."/>
            <person name="Dalin E."/>
            <person name="Tice H."/>
            <person name="Bruce D."/>
            <person name="Goodwin L."/>
            <person name="Pitluck S."/>
            <person name="Sims D."/>
            <person name="Meineke L."/>
            <person name="Brettin T."/>
            <person name="Detter J.C."/>
            <person name="Han C."/>
            <person name="Larimer F."/>
            <person name="Land M."/>
            <person name="Hauser L."/>
            <person name="Kyrpides N."/>
            <person name="Ovchinnikova G."/>
            <person name="Liberton M."/>
            <person name="Stoeckel J."/>
            <person name="Banerjee A."/>
            <person name="Singh A."/>
            <person name="Page L."/>
            <person name="Sato H."/>
            <person name="Zhao L."/>
            <person name="Sherman L."/>
            <person name="Pakrasi H."/>
            <person name="Richardson P."/>
        </authorList>
    </citation>
    <scope>NUCLEOTIDE SEQUENCE</scope>
    <source>
        <strain evidence="15">PCC 7425</strain>
    </source>
</reference>
<dbReference type="CDD" id="cd11386">
    <property type="entry name" value="MCP_signal"/>
    <property type="match status" value="1"/>
</dbReference>
<dbReference type="Pfam" id="PF00015">
    <property type="entry name" value="MCPsignal"/>
    <property type="match status" value="1"/>
</dbReference>
<evidence type="ECO:0000256" key="4">
    <source>
        <dbReference type="ARBA" id="ARBA00022692"/>
    </source>
</evidence>
<feature type="transmembrane region" description="Helical" evidence="12">
    <location>
        <begin position="332"/>
        <end position="354"/>
    </location>
</feature>
<dbReference type="PANTHER" id="PTHR32089:SF114">
    <property type="entry name" value="METHYL-ACCEPTING CHEMOTAXIS PROTEIN MCPB"/>
    <property type="match status" value="1"/>
</dbReference>
<evidence type="ECO:0000256" key="11">
    <source>
        <dbReference type="SAM" id="MobiDB-lite"/>
    </source>
</evidence>
<dbReference type="SMART" id="SM00304">
    <property type="entry name" value="HAMP"/>
    <property type="match status" value="2"/>
</dbReference>
<evidence type="ECO:0000256" key="1">
    <source>
        <dbReference type="ARBA" id="ARBA00004651"/>
    </source>
</evidence>
<feature type="compositionally biased region" description="Polar residues" evidence="11">
    <location>
        <begin position="1"/>
        <end position="12"/>
    </location>
</feature>
<dbReference type="CDD" id="cd06225">
    <property type="entry name" value="HAMP"/>
    <property type="match status" value="1"/>
</dbReference>
<dbReference type="GO" id="GO:0006935">
    <property type="term" value="P:chemotaxis"/>
    <property type="evidence" value="ECO:0007669"/>
    <property type="project" value="UniProtKB-KW"/>
</dbReference>
<dbReference type="SUPFAM" id="SSF158472">
    <property type="entry name" value="HAMP domain-like"/>
    <property type="match status" value="1"/>
</dbReference>
<dbReference type="eggNOG" id="COG0840">
    <property type="taxonomic scope" value="Bacteria"/>
</dbReference>
<evidence type="ECO:0000256" key="2">
    <source>
        <dbReference type="ARBA" id="ARBA00022475"/>
    </source>
</evidence>
<feature type="domain" description="Methyl-accepting transducer" evidence="13">
    <location>
        <begin position="495"/>
        <end position="731"/>
    </location>
</feature>
<dbReference type="GO" id="GO:0005886">
    <property type="term" value="C:plasma membrane"/>
    <property type="evidence" value="ECO:0007669"/>
    <property type="project" value="UniProtKB-SubCell"/>
</dbReference>
<dbReference type="eggNOG" id="COG2972">
    <property type="taxonomic scope" value="Bacteria"/>
</dbReference>
<dbReference type="InterPro" id="IPR003660">
    <property type="entry name" value="HAMP_dom"/>
</dbReference>
<evidence type="ECO:0000256" key="10">
    <source>
        <dbReference type="SAM" id="Coils"/>
    </source>
</evidence>
<dbReference type="SUPFAM" id="SSF58104">
    <property type="entry name" value="Methyl-accepting chemotaxis protein (MCP) signaling domain"/>
    <property type="match status" value="1"/>
</dbReference>
<dbReference type="OrthoDB" id="419276at2"/>
<keyword evidence="4 12" id="KW-0812">Transmembrane</keyword>
<evidence type="ECO:0000256" key="3">
    <source>
        <dbReference type="ARBA" id="ARBA00022500"/>
    </source>
</evidence>
<evidence type="ECO:0000256" key="9">
    <source>
        <dbReference type="PROSITE-ProRule" id="PRU00284"/>
    </source>
</evidence>
<keyword evidence="7 9" id="KW-0807">Transducer</keyword>
<dbReference type="Pfam" id="PF02743">
    <property type="entry name" value="dCache_1"/>
    <property type="match status" value="1"/>
</dbReference>
<name>B8HNR8_CYAP4</name>
<proteinExistence type="inferred from homology"/>
<feature type="region of interest" description="Disordered" evidence="11">
    <location>
        <begin position="1"/>
        <end position="36"/>
    </location>
</feature>
<evidence type="ECO:0000256" key="7">
    <source>
        <dbReference type="ARBA" id="ARBA00023224"/>
    </source>
</evidence>
<protein>
    <submittedName>
        <fullName evidence="15">Methyl-accepting chemotaxis sensory transducer</fullName>
    </submittedName>
</protein>
<dbReference type="STRING" id="395961.Cyan7425_1426"/>
<feature type="coiled-coil region" evidence="10">
    <location>
        <begin position="407"/>
        <end position="444"/>
    </location>
</feature>
<sequence length="768" mass="82981">MTLTSDKPTQSVKVPAPPAVDPTPLEAVSPEPPPTNPQAIHWWSRMGLRTKATLLALVIGVTPVLTLGTVQFFRTSEQARQTLFQQDETLSQVVADNLSRFMLERYGDIQVLAALPILSNPRVISSTSANEKERVLEQIMNSYGFYDSIAVTDADGKKILSVGGTAPDSFKELDYYKAVIATRKPSVPTPRKSVATGKVSIFLAAPIFNSETGQLIGMVRTRIPLKRFVEYLFKGNKTLQSYAVYVVNDKQKAFVAPTAAELDQPVAKIFAGVEKLLKTETGTLGLVNQLTKARVFLAHTPVPKAQDGPNLDWSILMAQDQAILEAQQRQLFGLYLLGTAVTALVVGLLASYLARRATAPIVDAASVVQELGSGKLESRLDVSGSDEIAVLGTNINRMAGQIQELLVSQEEAARQQLAAQAEIARQQEDNSRQQQQAKEFLQNRALELLMEVAPLRQGDLTIRAKVTEDEIGTIADSYNATINSLREIINQVQRAASQVDLTAADSATSVQDLSQDALQQASAIHTALTNIAEMTTSIATVAQNAQATEQAMQLANQTVQEGDVAMNRAMEGILTVRETVTETARKVQQLGASSEKISKVVKLIGAFAAQTNLLALKASIEAARAGEEGRGFVVLADEVRSLAQQSAQATNEIEQLVASIQTDTREVIVAMERGTQQTLTGTELLEATRQNLTRMIQTTEQISHLVQAIAEATTAQSQTSAVVSETMTDVAAIANQTSTRSASVQEAFQNLLTVAEDLQTTVGRFKLS</sequence>
<dbReference type="InterPro" id="IPR004089">
    <property type="entry name" value="MCPsignal_dom"/>
</dbReference>
<dbReference type="Gene3D" id="3.30.450.20">
    <property type="entry name" value="PAS domain"/>
    <property type="match status" value="1"/>
</dbReference>
<dbReference type="Pfam" id="PF00672">
    <property type="entry name" value="HAMP"/>
    <property type="match status" value="1"/>
</dbReference>
<organism evidence="15">
    <name type="scientific">Cyanothece sp. (strain PCC 7425 / ATCC 29141)</name>
    <dbReference type="NCBI Taxonomy" id="395961"/>
    <lineage>
        <taxon>Bacteria</taxon>
        <taxon>Bacillati</taxon>
        <taxon>Cyanobacteriota</taxon>
        <taxon>Cyanophyceae</taxon>
        <taxon>Gomontiellales</taxon>
        <taxon>Cyanothecaceae</taxon>
        <taxon>Cyanothece</taxon>
    </lineage>
</organism>
<dbReference type="PROSITE" id="PS50111">
    <property type="entry name" value="CHEMOTAXIS_TRANSDUC_2"/>
    <property type="match status" value="1"/>
</dbReference>
<dbReference type="EMBL" id="CP001344">
    <property type="protein sequence ID" value="ACL43799.1"/>
    <property type="molecule type" value="Genomic_DNA"/>
</dbReference>
<dbReference type="AlphaFoldDB" id="B8HNR8"/>
<dbReference type="Gene3D" id="6.10.340.10">
    <property type="match status" value="1"/>
</dbReference>
<keyword evidence="3" id="KW-0145">Chemotaxis</keyword>
<dbReference type="HOGENOM" id="CLU_000445_50_2_3"/>
<evidence type="ECO:0000256" key="5">
    <source>
        <dbReference type="ARBA" id="ARBA00022989"/>
    </source>
</evidence>
<dbReference type="SMART" id="SM00283">
    <property type="entry name" value="MA"/>
    <property type="match status" value="1"/>
</dbReference>
<dbReference type="InterPro" id="IPR033479">
    <property type="entry name" value="dCache_1"/>
</dbReference>
<evidence type="ECO:0000256" key="6">
    <source>
        <dbReference type="ARBA" id="ARBA00023136"/>
    </source>
</evidence>
<evidence type="ECO:0000259" key="14">
    <source>
        <dbReference type="PROSITE" id="PS50885"/>
    </source>
</evidence>
<comment type="subcellular location">
    <subcellularLocation>
        <location evidence="1">Cell membrane</location>
        <topology evidence="1">Multi-pass membrane protein</topology>
    </subcellularLocation>
</comment>
<comment type="similarity">
    <text evidence="8">Belongs to the methyl-accepting chemotaxis (MCP) protein family.</text>
</comment>
<dbReference type="PANTHER" id="PTHR32089">
    <property type="entry name" value="METHYL-ACCEPTING CHEMOTAXIS PROTEIN MCPB"/>
    <property type="match status" value="1"/>
</dbReference>
<feature type="domain" description="HAMP" evidence="14">
    <location>
        <begin position="439"/>
        <end position="490"/>
    </location>
</feature>
<dbReference type="Gene3D" id="1.10.287.950">
    <property type="entry name" value="Methyl-accepting chemotaxis protein"/>
    <property type="match status" value="1"/>
</dbReference>
<keyword evidence="10" id="KW-0175">Coiled coil</keyword>
<dbReference type="PROSITE" id="PS50885">
    <property type="entry name" value="HAMP"/>
    <property type="match status" value="2"/>
</dbReference>
<evidence type="ECO:0000256" key="12">
    <source>
        <dbReference type="SAM" id="Phobius"/>
    </source>
</evidence>
<evidence type="ECO:0000256" key="8">
    <source>
        <dbReference type="ARBA" id="ARBA00029447"/>
    </source>
</evidence>
<accession>B8HNR8</accession>
<keyword evidence="5 12" id="KW-1133">Transmembrane helix</keyword>
<keyword evidence="2" id="KW-1003">Cell membrane</keyword>